<organism evidence="2 3">
    <name type="scientific">Actinobacillus lignieresii</name>
    <dbReference type="NCBI Taxonomy" id="720"/>
    <lineage>
        <taxon>Bacteria</taxon>
        <taxon>Pseudomonadati</taxon>
        <taxon>Pseudomonadota</taxon>
        <taxon>Gammaproteobacteria</taxon>
        <taxon>Pasteurellales</taxon>
        <taxon>Pasteurellaceae</taxon>
        <taxon>Actinobacillus</taxon>
    </lineage>
</organism>
<keyword evidence="1" id="KW-0812">Transmembrane</keyword>
<keyword evidence="1" id="KW-0472">Membrane</keyword>
<reference evidence="2 3" key="1">
    <citation type="submission" date="2018-06" db="EMBL/GenBank/DDBJ databases">
        <authorList>
            <consortium name="Pathogen Informatics"/>
            <person name="Doyle S."/>
        </authorList>
    </citation>
    <scope>NUCLEOTIDE SEQUENCE [LARGE SCALE GENOMIC DNA]</scope>
    <source>
        <strain evidence="2 3">NCTC4191</strain>
    </source>
</reference>
<dbReference type="Proteomes" id="UP000254253">
    <property type="component" value="Unassembled WGS sequence"/>
</dbReference>
<dbReference type="RefSeq" id="WP_115587867.1">
    <property type="nucleotide sequence ID" value="NZ_LR134169.1"/>
</dbReference>
<evidence type="ECO:0000313" key="3">
    <source>
        <dbReference type="Proteomes" id="UP000254253"/>
    </source>
</evidence>
<sequence>MSAQQLQKLMIINKTKQLGWWIRLKSLFITLLTWGIWLVMAFMIWQYRNSLLDSPVIDIYYIGEVILFIFAVVFTLIFLTVCWSYLAKSRHKKP</sequence>
<gene>
    <name evidence="2" type="primary">pgaD</name>
    <name evidence="2" type="ORF">NCTC4191_02137</name>
</gene>
<keyword evidence="1" id="KW-1133">Transmembrane helix</keyword>
<accession>A0A380U6Q7</accession>
<dbReference type="EMBL" id="UFRN01000002">
    <property type="protein sequence ID" value="SUT96207.1"/>
    <property type="molecule type" value="Genomic_DNA"/>
</dbReference>
<evidence type="ECO:0000256" key="1">
    <source>
        <dbReference type="SAM" id="Phobius"/>
    </source>
</evidence>
<dbReference type="AlphaFoldDB" id="A0A380U6Q7"/>
<feature type="transmembrane region" description="Helical" evidence="1">
    <location>
        <begin position="65"/>
        <end position="86"/>
    </location>
</feature>
<feature type="transmembrane region" description="Helical" evidence="1">
    <location>
        <begin position="20"/>
        <end position="45"/>
    </location>
</feature>
<keyword evidence="3" id="KW-1185">Reference proteome</keyword>
<proteinExistence type="predicted"/>
<name>A0A380U6Q7_ACTLI</name>
<protein>
    <submittedName>
        <fullName evidence="2">Biofilm PGA synthesis protein</fullName>
    </submittedName>
</protein>
<evidence type="ECO:0000313" key="2">
    <source>
        <dbReference type="EMBL" id="SUT96207.1"/>
    </source>
</evidence>